<dbReference type="Pfam" id="PF00170">
    <property type="entry name" value="bZIP_1"/>
    <property type="match status" value="1"/>
</dbReference>
<organism evidence="4 5">
    <name type="scientific">Euplotes crassus</name>
    <dbReference type="NCBI Taxonomy" id="5936"/>
    <lineage>
        <taxon>Eukaryota</taxon>
        <taxon>Sar</taxon>
        <taxon>Alveolata</taxon>
        <taxon>Ciliophora</taxon>
        <taxon>Intramacronucleata</taxon>
        <taxon>Spirotrichea</taxon>
        <taxon>Hypotrichia</taxon>
        <taxon>Euplotida</taxon>
        <taxon>Euplotidae</taxon>
        <taxon>Moneuplotes</taxon>
    </lineage>
</organism>
<dbReference type="InterPro" id="IPR046347">
    <property type="entry name" value="bZIP_sf"/>
</dbReference>
<keyword evidence="5" id="KW-1185">Reference proteome</keyword>
<evidence type="ECO:0000313" key="5">
    <source>
        <dbReference type="Proteomes" id="UP001295684"/>
    </source>
</evidence>
<dbReference type="EMBL" id="CAMPGE010017786">
    <property type="protein sequence ID" value="CAI2376244.1"/>
    <property type="molecule type" value="Genomic_DNA"/>
</dbReference>
<accession>A0AAD1XP55</accession>
<dbReference type="SUPFAM" id="SSF57959">
    <property type="entry name" value="Leucine zipper domain"/>
    <property type="match status" value="1"/>
</dbReference>
<proteinExistence type="predicted"/>
<protein>
    <recommendedName>
        <fullName evidence="3">BZIP domain-containing protein</fullName>
    </recommendedName>
</protein>
<comment type="caution">
    <text evidence="4">The sequence shown here is derived from an EMBL/GenBank/DDBJ whole genome shotgun (WGS) entry which is preliminary data.</text>
</comment>
<feature type="domain" description="BZIP" evidence="3">
    <location>
        <begin position="9"/>
        <end position="59"/>
    </location>
</feature>
<reference evidence="4" key="1">
    <citation type="submission" date="2023-07" db="EMBL/GenBank/DDBJ databases">
        <authorList>
            <consortium name="AG Swart"/>
            <person name="Singh M."/>
            <person name="Singh A."/>
            <person name="Seah K."/>
            <person name="Emmerich C."/>
        </authorList>
    </citation>
    <scope>NUCLEOTIDE SEQUENCE</scope>
    <source>
        <strain evidence="4">DP1</strain>
    </source>
</reference>
<keyword evidence="1" id="KW-0175">Coiled coil</keyword>
<evidence type="ECO:0000256" key="2">
    <source>
        <dbReference type="SAM" id="MobiDB-lite"/>
    </source>
</evidence>
<dbReference type="Gene3D" id="1.20.5.170">
    <property type="match status" value="1"/>
</dbReference>
<evidence type="ECO:0000313" key="4">
    <source>
        <dbReference type="EMBL" id="CAI2376244.1"/>
    </source>
</evidence>
<evidence type="ECO:0000256" key="1">
    <source>
        <dbReference type="SAM" id="Coils"/>
    </source>
</evidence>
<name>A0AAD1XP55_EUPCR</name>
<dbReference type="InterPro" id="IPR004827">
    <property type="entry name" value="bZIP"/>
</dbReference>
<dbReference type="Proteomes" id="UP001295684">
    <property type="component" value="Unassembled WGS sequence"/>
</dbReference>
<dbReference type="CDD" id="cd14686">
    <property type="entry name" value="bZIP"/>
    <property type="match status" value="1"/>
</dbReference>
<gene>
    <name evidence="4" type="ORF">ECRASSUSDP1_LOCUS17613</name>
</gene>
<dbReference type="GO" id="GO:0003700">
    <property type="term" value="F:DNA-binding transcription factor activity"/>
    <property type="evidence" value="ECO:0007669"/>
    <property type="project" value="InterPro"/>
</dbReference>
<feature type="region of interest" description="Disordered" evidence="2">
    <location>
        <begin position="1"/>
        <end position="24"/>
    </location>
</feature>
<sequence>MNVKDEAWQEQQRQIKSNKDRSKAYRKRKKEFFKDLEQKANNLERENEDLRAENKRLQEIIEQGNFGKKEFKTKLEENEDYVYNNIMQKIKKDPESLRLTMISQAYEDIGEYSAARIEIIKQHFKSILDNIASFDNKVVHCCFKGMSASEFVRKQRSKKRNIKFAKKYETAKDLFTEYDFSDLFIKAVENGTTDYLKPFRKIQKIAQQLVCLRNKLINTWKEIRDQIEGNDCSLNFEKQDLANFSSLFERLKKTNLISTHKAWEIPVKTHTNPLYEGGELTDDNNETDQK</sequence>
<evidence type="ECO:0000259" key="3">
    <source>
        <dbReference type="PROSITE" id="PS50217"/>
    </source>
</evidence>
<dbReference type="PROSITE" id="PS50217">
    <property type="entry name" value="BZIP"/>
    <property type="match status" value="1"/>
</dbReference>
<feature type="coiled-coil region" evidence="1">
    <location>
        <begin position="26"/>
        <end position="63"/>
    </location>
</feature>
<dbReference type="AlphaFoldDB" id="A0AAD1XP55"/>